<comment type="similarity">
    <text evidence="9">Belongs to the TatA/E family.</text>
</comment>
<dbReference type="Pfam" id="PF02416">
    <property type="entry name" value="TatA_B_E"/>
    <property type="match status" value="1"/>
</dbReference>
<keyword evidence="3 9" id="KW-1003">Cell membrane</keyword>
<dbReference type="HAMAP" id="MF_00236">
    <property type="entry name" value="TatA_E"/>
    <property type="match status" value="1"/>
</dbReference>
<proteinExistence type="inferred from homology"/>
<evidence type="ECO:0000256" key="10">
    <source>
        <dbReference type="SAM" id="MobiDB-lite"/>
    </source>
</evidence>
<keyword evidence="5 9" id="KW-0653">Protein transport</keyword>
<evidence type="ECO:0000256" key="6">
    <source>
        <dbReference type="ARBA" id="ARBA00022989"/>
    </source>
</evidence>
<dbReference type="PANTHER" id="PTHR42982">
    <property type="entry name" value="SEC-INDEPENDENT PROTEIN TRANSLOCASE PROTEIN TATA"/>
    <property type="match status" value="1"/>
</dbReference>
<keyword evidence="12" id="KW-1185">Reference proteome</keyword>
<dbReference type="Gene3D" id="1.20.5.3310">
    <property type="match status" value="1"/>
</dbReference>
<evidence type="ECO:0000256" key="9">
    <source>
        <dbReference type="HAMAP-Rule" id="MF_00236"/>
    </source>
</evidence>
<dbReference type="EMBL" id="JAJNDB010000001">
    <property type="protein sequence ID" value="MCD2191884.1"/>
    <property type="molecule type" value="Genomic_DNA"/>
</dbReference>
<keyword evidence="8 9" id="KW-0472">Membrane</keyword>
<comment type="function">
    <text evidence="9">Part of the twin-arginine translocation (Tat) system that transports large folded proteins containing a characteristic twin-arginine motif in their signal peptide across membranes. TatA could form the protein-conducting channel of the Tat system.</text>
</comment>
<evidence type="ECO:0000256" key="3">
    <source>
        <dbReference type="ARBA" id="ARBA00022475"/>
    </source>
</evidence>
<keyword evidence="7 9" id="KW-0811">Translocation</keyword>
<protein>
    <recommendedName>
        <fullName evidence="9">Sec-independent protein translocase protein TatA</fullName>
    </recommendedName>
</protein>
<dbReference type="InterPro" id="IPR003369">
    <property type="entry name" value="TatA/B/E"/>
</dbReference>
<evidence type="ECO:0000256" key="5">
    <source>
        <dbReference type="ARBA" id="ARBA00022927"/>
    </source>
</evidence>
<evidence type="ECO:0000313" key="11">
    <source>
        <dbReference type="EMBL" id="MCD2191884.1"/>
    </source>
</evidence>
<comment type="subunit">
    <text evidence="9">The Tat system comprises two distinct complexes: a TatABC complex, containing multiple copies of TatA, TatB and TatC subunits, and a separate TatA complex, containing only TatA subunits. Substrates initially bind to the TatABC complex, which probably triggers association of the separate TatA complex to form the active translocon.</text>
</comment>
<name>A0ABS8P1B7_9PSEU</name>
<comment type="subcellular location">
    <subcellularLocation>
        <location evidence="1 9">Cell membrane</location>
        <topology evidence="1 9">Single-pass membrane protein</topology>
    </subcellularLocation>
</comment>
<comment type="caution">
    <text evidence="11">The sequence shown here is derived from an EMBL/GenBank/DDBJ whole genome shotgun (WGS) entry which is preliminary data.</text>
</comment>
<keyword evidence="2 9" id="KW-0813">Transport</keyword>
<evidence type="ECO:0000313" key="12">
    <source>
        <dbReference type="Proteomes" id="UP001199469"/>
    </source>
</evidence>
<dbReference type="Proteomes" id="UP001199469">
    <property type="component" value="Unassembled WGS sequence"/>
</dbReference>
<accession>A0ABS8P1B7</accession>
<dbReference type="InterPro" id="IPR006312">
    <property type="entry name" value="TatA/E"/>
</dbReference>
<feature type="region of interest" description="Disordered" evidence="10">
    <location>
        <begin position="49"/>
        <end position="74"/>
    </location>
</feature>
<evidence type="ECO:0000256" key="8">
    <source>
        <dbReference type="ARBA" id="ARBA00023136"/>
    </source>
</evidence>
<evidence type="ECO:0000256" key="4">
    <source>
        <dbReference type="ARBA" id="ARBA00022692"/>
    </source>
</evidence>
<dbReference type="RefSeq" id="WP_230729579.1">
    <property type="nucleotide sequence ID" value="NZ_JAJNDB010000001.1"/>
</dbReference>
<reference evidence="11 12" key="1">
    <citation type="submission" date="2021-11" db="EMBL/GenBank/DDBJ databases">
        <title>Draft genome sequence of Actinomycetospora sp. SF1 isolated from the rhizosphere soil.</title>
        <authorList>
            <person name="Duangmal K."/>
            <person name="Chantavorakit T."/>
        </authorList>
    </citation>
    <scope>NUCLEOTIDE SEQUENCE [LARGE SCALE GENOMIC DNA]</scope>
    <source>
        <strain evidence="11 12">TBRC 5722</strain>
    </source>
</reference>
<dbReference type="PANTHER" id="PTHR42982:SF8">
    <property type="entry name" value="SEC-INDEPENDENT PROTEIN TRANSLOCASE PROTEIN TATA"/>
    <property type="match status" value="1"/>
</dbReference>
<keyword evidence="4 9" id="KW-0812">Transmembrane</keyword>
<evidence type="ECO:0000256" key="7">
    <source>
        <dbReference type="ARBA" id="ARBA00023010"/>
    </source>
</evidence>
<feature type="compositionally biased region" description="Low complexity" evidence="10">
    <location>
        <begin position="51"/>
        <end position="68"/>
    </location>
</feature>
<evidence type="ECO:0000256" key="1">
    <source>
        <dbReference type="ARBA" id="ARBA00004162"/>
    </source>
</evidence>
<evidence type="ECO:0000256" key="2">
    <source>
        <dbReference type="ARBA" id="ARBA00022448"/>
    </source>
</evidence>
<gene>
    <name evidence="9" type="primary">tatA</name>
    <name evidence="11" type="ORF">LQ327_00580</name>
</gene>
<sequence length="74" mass="7700">MLYDGLTGWHLLILAGVVMLLFGARRLPDAARALGQTVRILRAEARELTHDAPASAAPPDTTGPGPDAGGDRAP</sequence>
<keyword evidence="6 9" id="KW-1133">Transmembrane helix</keyword>
<feature type="transmembrane region" description="Helical" evidence="9">
    <location>
        <begin position="6"/>
        <end position="24"/>
    </location>
</feature>
<organism evidence="11 12">
    <name type="scientific">Actinomycetospora endophytica</name>
    <dbReference type="NCBI Taxonomy" id="2291215"/>
    <lineage>
        <taxon>Bacteria</taxon>
        <taxon>Bacillati</taxon>
        <taxon>Actinomycetota</taxon>
        <taxon>Actinomycetes</taxon>
        <taxon>Pseudonocardiales</taxon>
        <taxon>Pseudonocardiaceae</taxon>
        <taxon>Actinomycetospora</taxon>
    </lineage>
</organism>